<sequence>MNNNRKLGATEQAMEIMNRYDKYFIVTASRIKGNLNEETLKQALDCLQNRHPRLKSRIIGSAELLHFETEGTPEIPLRVAIASHPEQWQEVLEEELNEKLDSSKGLVRAVLVRIASQNDISYLIVTVHHAIALASTVVRLHSEILTYYQKISAGEKDLSIVSLPALSSIEELLPSSAKGVRGAIANGLFVLRTFLKSLLHRPISLGFDRSNFTNSERYNRFVRRQLDKNCTQKLRARCKQEKTTVQGALCAAMLLATTRIISVEKETVEIICHSSIDIRRFLDPVINDENATVAFSYATGFFNVSKNLSFWQLARQVKSQLDISLMNRHELFSKVMTYKLMTDMSLANPKIVPDSVAVTNIGSIDIAKMYGSLELEEIGFFPVQSIVNNNFTVAATTFTDKMFLNFMFSEPLIERDKIEKLAENMLFYLVNC</sequence>
<dbReference type="InterPro" id="IPR001242">
    <property type="entry name" value="Condensation_dom"/>
</dbReference>
<organism evidence="14 15">
    <name type="scientific">Chroococcidiopsis thermalis (strain PCC 7203)</name>
    <dbReference type="NCBI Taxonomy" id="251229"/>
    <lineage>
        <taxon>Bacteria</taxon>
        <taxon>Bacillati</taxon>
        <taxon>Cyanobacteriota</taxon>
        <taxon>Cyanophyceae</taxon>
        <taxon>Chroococcidiopsidales</taxon>
        <taxon>Chroococcidiopsidaceae</taxon>
        <taxon>Chroococcidiopsis</taxon>
    </lineage>
</organism>
<feature type="domain" description="Condensation" evidence="12">
    <location>
        <begin position="21"/>
        <end position="156"/>
    </location>
</feature>
<dbReference type="Pfam" id="PF16911">
    <property type="entry name" value="PapA_C"/>
    <property type="match status" value="1"/>
</dbReference>
<keyword evidence="15" id="KW-1185">Reference proteome</keyword>
<dbReference type="SUPFAM" id="SSF52777">
    <property type="entry name" value="CoA-dependent acyltransferases"/>
    <property type="match status" value="2"/>
</dbReference>
<dbReference type="InParanoid" id="K9U3T7"/>
<keyword evidence="7" id="KW-0808">Transferase</keyword>
<dbReference type="PANTHER" id="PTHR28037:SF1">
    <property type="entry name" value="ALCOHOL O-ACETYLTRANSFERASE 1-RELATED"/>
    <property type="match status" value="1"/>
</dbReference>
<reference evidence="14 15" key="1">
    <citation type="submission" date="2012-06" db="EMBL/GenBank/DDBJ databases">
        <title>Finished chromosome of genome of Chroococcidiopsis thermalis PCC 7203.</title>
        <authorList>
            <consortium name="US DOE Joint Genome Institute"/>
            <person name="Gugger M."/>
            <person name="Coursin T."/>
            <person name="Rippka R."/>
            <person name="Tandeau De Marsac N."/>
            <person name="Huntemann M."/>
            <person name="Wei C.-L."/>
            <person name="Han J."/>
            <person name="Detter J.C."/>
            <person name="Han C."/>
            <person name="Tapia R."/>
            <person name="Davenport K."/>
            <person name="Daligault H."/>
            <person name="Erkkila T."/>
            <person name="Gu W."/>
            <person name="Munk A.C.C."/>
            <person name="Teshima H."/>
            <person name="Xu Y."/>
            <person name="Chain P."/>
            <person name="Chen A."/>
            <person name="Krypides N."/>
            <person name="Mavromatis K."/>
            <person name="Markowitz V."/>
            <person name="Szeto E."/>
            <person name="Ivanova N."/>
            <person name="Mikhailova N."/>
            <person name="Ovchinnikova G."/>
            <person name="Pagani I."/>
            <person name="Pati A."/>
            <person name="Goodwin L."/>
            <person name="Peters L."/>
            <person name="Pitluck S."/>
            <person name="Woyke T."/>
            <person name="Kerfeld C."/>
        </authorList>
    </citation>
    <scope>NUCLEOTIDE SEQUENCE [LARGE SCALE GENOMIC DNA]</scope>
    <source>
        <strain evidence="14 15">PCC 7203</strain>
    </source>
</reference>
<evidence type="ECO:0000259" key="13">
    <source>
        <dbReference type="Pfam" id="PF16911"/>
    </source>
</evidence>
<gene>
    <name evidence="14" type="ORF">Chro_3666</name>
</gene>
<dbReference type="Gene3D" id="3.30.559.30">
    <property type="entry name" value="Nonribosomal peptide synthetase, condensation domain"/>
    <property type="match status" value="1"/>
</dbReference>
<dbReference type="OrthoDB" id="863140at2"/>
<dbReference type="InterPro" id="IPR023213">
    <property type="entry name" value="CAT-like_dom_sf"/>
</dbReference>
<evidence type="ECO:0000259" key="12">
    <source>
        <dbReference type="Pfam" id="PF00668"/>
    </source>
</evidence>
<evidence type="ECO:0000256" key="1">
    <source>
        <dbReference type="ARBA" id="ARBA00000026"/>
    </source>
</evidence>
<dbReference type="STRING" id="251229.Chro_3666"/>
<keyword evidence="8" id="KW-0012">Acyltransferase</keyword>
<dbReference type="GO" id="GO:0008610">
    <property type="term" value="P:lipid biosynthetic process"/>
    <property type="evidence" value="ECO:0007669"/>
    <property type="project" value="UniProtKB-ARBA"/>
</dbReference>
<dbReference type="Proteomes" id="UP000010384">
    <property type="component" value="Chromosome"/>
</dbReference>
<evidence type="ECO:0000313" key="15">
    <source>
        <dbReference type="Proteomes" id="UP000010384"/>
    </source>
</evidence>
<proteinExistence type="inferred from homology"/>
<dbReference type="AlphaFoldDB" id="K9U3T7"/>
<dbReference type="HOGENOM" id="CLU_048554_0_0_3"/>
<evidence type="ECO:0000256" key="4">
    <source>
        <dbReference type="ARBA" id="ARBA00006558"/>
    </source>
</evidence>
<dbReference type="InterPro" id="IPR052058">
    <property type="entry name" value="Alcohol_O-acetyltransferase"/>
</dbReference>
<dbReference type="eggNOG" id="COG1020">
    <property type="taxonomic scope" value="Bacteria"/>
</dbReference>
<dbReference type="Pfam" id="PF00668">
    <property type="entry name" value="Condensation"/>
    <property type="match status" value="1"/>
</dbReference>
<evidence type="ECO:0000313" key="14">
    <source>
        <dbReference type="EMBL" id="AFY89111.1"/>
    </source>
</evidence>
<evidence type="ECO:0000256" key="11">
    <source>
        <dbReference type="ARBA" id="ARBA00033407"/>
    </source>
</evidence>
<name>K9U3T7_CHRTP</name>
<dbReference type="RefSeq" id="WP_015155655.1">
    <property type="nucleotide sequence ID" value="NC_019695.1"/>
</dbReference>
<dbReference type="PANTHER" id="PTHR28037">
    <property type="entry name" value="ALCOHOL O-ACETYLTRANSFERASE 1-RELATED"/>
    <property type="match status" value="1"/>
</dbReference>
<evidence type="ECO:0000256" key="9">
    <source>
        <dbReference type="ARBA" id="ARBA00030465"/>
    </source>
</evidence>
<dbReference type="EMBL" id="CP003597">
    <property type="protein sequence ID" value="AFY89111.1"/>
    <property type="molecule type" value="Genomic_DNA"/>
</dbReference>
<evidence type="ECO:0000256" key="2">
    <source>
        <dbReference type="ARBA" id="ARBA00000625"/>
    </source>
</evidence>
<feature type="domain" description="Phthiocerol/phthiodiolone dimycocerosyl transferase C-terminal" evidence="13">
    <location>
        <begin position="220"/>
        <end position="390"/>
    </location>
</feature>
<evidence type="ECO:0000256" key="6">
    <source>
        <dbReference type="ARBA" id="ARBA00013449"/>
    </source>
</evidence>
<evidence type="ECO:0000256" key="5">
    <source>
        <dbReference type="ARBA" id="ARBA00012866"/>
    </source>
</evidence>
<comment type="catalytic activity">
    <reaction evidence="1">
        <text>2 a mycocerosyl-[mycocerosic acid synthase] + a phthiocerol = a dimycocerosyl phthiocerol + 2 holo-[mycocerosic acid synthase].</text>
        <dbReference type="EC" id="2.3.1.282"/>
    </reaction>
</comment>
<evidence type="ECO:0000256" key="3">
    <source>
        <dbReference type="ARBA" id="ARBA00001907"/>
    </source>
</evidence>
<comment type="similarity">
    <text evidence="4">Belongs to the acyltransferase PapA5 family.</text>
</comment>
<protein>
    <recommendedName>
        <fullName evidence="6">Phthiocerol/phthiodiolone dimycocerosyl transferase</fullName>
        <ecNumber evidence="5">2.3.1.282</ecNumber>
    </recommendedName>
    <alternativeName>
        <fullName evidence="11">Acyltransferase PapA5</fullName>
    </alternativeName>
    <alternativeName>
        <fullName evidence="9">Phthiocerol/phthiodiolone O-acyltransferase</fullName>
    </alternativeName>
    <alternativeName>
        <fullName evidence="10">Polyketide synthase-associated protein A5</fullName>
    </alternativeName>
</protein>
<dbReference type="Gene3D" id="3.30.559.10">
    <property type="entry name" value="Chloramphenicol acetyltransferase-like domain"/>
    <property type="match status" value="1"/>
</dbReference>
<dbReference type="InterPro" id="IPR031641">
    <property type="entry name" value="PapA_C"/>
</dbReference>
<evidence type="ECO:0000256" key="7">
    <source>
        <dbReference type="ARBA" id="ARBA00022679"/>
    </source>
</evidence>
<dbReference type="KEGG" id="cthe:Chro_3666"/>
<comment type="catalytic activity">
    <reaction evidence="3">
        <text>2 a mycocerosyl-[mycocerosic acid synthase] + a phthiodiolone = a dimycocerosyl phthiodiolone + 2 holo-[mycocerosic acid synthase].</text>
        <dbReference type="EC" id="2.3.1.282"/>
    </reaction>
</comment>
<dbReference type="GO" id="GO:0016746">
    <property type="term" value="F:acyltransferase activity"/>
    <property type="evidence" value="ECO:0007669"/>
    <property type="project" value="UniProtKB-KW"/>
</dbReference>
<evidence type="ECO:0000256" key="10">
    <source>
        <dbReference type="ARBA" id="ARBA00032317"/>
    </source>
</evidence>
<evidence type="ECO:0000256" key="8">
    <source>
        <dbReference type="ARBA" id="ARBA00023315"/>
    </source>
</evidence>
<accession>K9U3T7</accession>
<comment type="catalytic activity">
    <reaction evidence="2">
        <text>2 a mycocerosyl-[mycocerosic acid synthase] + a phenolphthiocerol = a dimycocerosyl phenolphthiocerol + 2 holo-[mycocerosic acid synthase].</text>
        <dbReference type="EC" id="2.3.1.282"/>
    </reaction>
</comment>
<dbReference type="EC" id="2.3.1.282" evidence="5"/>